<dbReference type="STRING" id="52441.SAMN05216302_100671"/>
<dbReference type="Proteomes" id="UP000199533">
    <property type="component" value="Unassembled WGS sequence"/>
</dbReference>
<organism evidence="1 2">
    <name type="scientific">Nitrosomonas aestuarii</name>
    <dbReference type="NCBI Taxonomy" id="52441"/>
    <lineage>
        <taxon>Bacteria</taxon>
        <taxon>Pseudomonadati</taxon>
        <taxon>Pseudomonadota</taxon>
        <taxon>Betaproteobacteria</taxon>
        <taxon>Nitrosomonadales</taxon>
        <taxon>Nitrosomonadaceae</taxon>
        <taxon>Nitrosomonas</taxon>
    </lineage>
</organism>
<sequence length="76" mass="8361">MSTNVENKPKQVTWFNGCGGRIGVVVGEKGDFAYIGMALRHDEDDDVDHIMKYGAKFPLDAALLLPVSKDYTKAES</sequence>
<evidence type="ECO:0000313" key="2">
    <source>
        <dbReference type="Proteomes" id="UP000199533"/>
    </source>
</evidence>
<protein>
    <submittedName>
        <fullName evidence="1">Uncharacterized protein</fullName>
    </submittedName>
</protein>
<gene>
    <name evidence="1" type="ORF">SAMN05216302_100671</name>
</gene>
<accession>A0A1I3ZH79</accession>
<name>A0A1I3ZH79_9PROT</name>
<proteinExistence type="predicted"/>
<dbReference type="EMBL" id="FOSP01000006">
    <property type="protein sequence ID" value="SFK42929.1"/>
    <property type="molecule type" value="Genomic_DNA"/>
</dbReference>
<keyword evidence="2" id="KW-1185">Reference proteome</keyword>
<reference evidence="2" key="1">
    <citation type="submission" date="2016-10" db="EMBL/GenBank/DDBJ databases">
        <authorList>
            <person name="Varghese N."/>
            <person name="Submissions S."/>
        </authorList>
    </citation>
    <scope>NUCLEOTIDE SEQUENCE [LARGE SCALE GENOMIC DNA]</scope>
    <source>
        <strain evidence="2">Nm69</strain>
    </source>
</reference>
<dbReference type="AlphaFoldDB" id="A0A1I3ZH79"/>
<dbReference type="OrthoDB" id="8547936at2"/>
<dbReference type="RefSeq" id="WP_090697887.1">
    <property type="nucleotide sequence ID" value="NZ_FOSP01000006.1"/>
</dbReference>
<evidence type="ECO:0000313" key="1">
    <source>
        <dbReference type="EMBL" id="SFK42929.1"/>
    </source>
</evidence>